<protein>
    <submittedName>
        <fullName evidence="6">Mg chelatase-related protein</fullName>
    </submittedName>
</protein>
<dbReference type="Gene3D" id="3.40.50.300">
    <property type="entry name" value="P-loop containing nucleotide triphosphate hydrolases"/>
    <property type="match status" value="1"/>
</dbReference>
<feature type="domain" description="AAA+ ATPase" evidence="5">
    <location>
        <begin position="213"/>
        <end position="396"/>
    </location>
</feature>
<dbReference type="Pfam" id="PF13541">
    <property type="entry name" value="ChlI"/>
    <property type="match status" value="1"/>
</dbReference>
<dbReference type="PANTHER" id="PTHR32039">
    <property type="entry name" value="MAGNESIUM-CHELATASE SUBUNIT CHLI"/>
    <property type="match status" value="1"/>
</dbReference>
<dbReference type="InterPro" id="IPR001208">
    <property type="entry name" value="MCM_dom"/>
</dbReference>
<dbReference type="InterPro" id="IPR014721">
    <property type="entry name" value="Ribsml_uS5_D2-typ_fold_subgr"/>
</dbReference>
<dbReference type="SUPFAM" id="SSF52540">
    <property type="entry name" value="P-loop containing nucleoside triphosphate hydrolases"/>
    <property type="match status" value="1"/>
</dbReference>
<dbReference type="eggNOG" id="COG0606">
    <property type="taxonomic scope" value="Bacteria"/>
</dbReference>
<reference evidence="6" key="1">
    <citation type="submission" date="2012-04" db="EMBL/GenBank/DDBJ databases">
        <title>Finished genome of Dactylococcopsis salina PCC 8305.</title>
        <authorList>
            <consortium name="US DOE Joint Genome Institute"/>
            <person name="Gugger M."/>
            <person name="Coursin T."/>
            <person name="Rippka R."/>
            <person name="Tandeau De Marsac N."/>
            <person name="Huntemann M."/>
            <person name="Wei C.-L."/>
            <person name="Han J."/>
            <person name="Detter J.C."/>
            <person name="Han C."/>
            <person name="Tapia R."/>
            <person name="Daligault H."/>
            <person name="Chen A."/>
            <person name="Krypides N."/>
            <person name="Mavromatis K."/>
            <person name="Markowitz V."/>
            <person name="Szeto E."/>
            <person name="Ivanova N."/>
            <person name="Ovchinnikova G."/>
            <person name="Pagani I."/>
            <person name="Pati A."/>
            <person name="Goodwin L."/>
            <person name="Peters L."/>
            <person name="Pitluck S."/>
            <person name="Woyke T."/>
            <person name="Kerfeld C."/>
        </authorList>
    </citation>
    <scope>NUCLEOTIDE SEQUENCE [LARGE SCALE GENOMIC DNA]</scope>
    <source>
        <strain evidence="6">PCC 8305</strain>
    </source>
</reference>
<dbReference type="SUPFAM" id="SSF54211">
    <property type="entry name" value="Ribosomal protein S5 domain 2-like"/>
    <property type="match status" value="1"/>
</dbReference>
<dbReference type="InterPro" id="IPR027417">
    <property type="entry name" value="P-loop_NTPase"/>
</dbReference>
<dbReference type="Gene3D" id="3.30.230.10">
    <property type="match status" value="1"/>
</dbReference>
<dbReference type="HOGENOM" id="CLU_026145_1_0_3"/>
<comment type="similarity">
    <text evidence="2">Belongs to the Mg-chelatase subunits D/I family. ComM subfamily.</text>
</comment>
<accession>K9YQT7</accession>
<keyword evidence="4" id="KW-0067">ATP-binding</keyword>
<dbReference type="SMART" id="SM00382">
    <property type="entry name" value="AAA"/>
    <property type="match status" value="1"/>
</dbReference>
<sequence>MLARIWSAAIIGIDAVKVGAEVDVSGGLPGIVVVGLPDTAVQESRERVKAALKNSGFAFPMRKIVINLTPADLRKEGPSFDLPISVGILAASEQVDGGLLGDYLFLGEVSLDGSLRPIAGVLPIAATAKKMGMTGIVLPADNAQEAAVVEGLAVYGFKHLSEVAQFLNQPEKHQPLQLDVKKELTTQFLSYADLKEVKGQAHARRALEIAASGGHNVILVGPPGSGKTMLAKRLPGILPPLSFSEALEVSQIYSVAGFLKNRGSLVKERPFRSPHHSASGPALVGGGSFPRPGEISLADHGILYLDELTEFRRNVLEFLRQPLEDGYVTVSRTRQSVVFPARFTLIASTNPCPCGYYGDPIQPCSCSTYVREKYWAKLSGPLMDRIDLQVTVNRLKPEEMTKQGTGEPSENVRKRVIAAREKAIERFQNEKNINQNAQMQSQQLRKYCQLDDTSRTLLENAIRKLGLSARAMDRVLKVARTIADLAQEDKIQPSHIAEAIQYRALDRA</sequence>
<dbReference type="InterPro" id="IPR045006">
    <property type="entry name" value="CHLI-like"/>
</dbReference>
<evidence type="ECO:0000256" key="4">
    <source>
        <dbReference type="ARBA" id="ARBA00022840"/>
    </source>
</evidence>
<dbReference type="InterPro" id="IPR025158">
    <property type="entry name" value="Mg_chelat-rel_C"/>
</dbReference>
<evidence type="ECO:0000313" key="6">
    <source>
        <dbReference type="EMBL" id="AFZ49286.1"/>
    </source>
</evidence>
<dbReference type="PATRIC" id="fig|13035.3.peg.571"/>
<proteinExistence type="inferred from homology"/>
<dbReference type="AlphaFoldDB" id="K9YQT7"/>
<dbReference type="EMBL" id="CP003944">
    <property type="protein sequence ID" value="AFZ49286.1"/>
    <property type="molecule type" value="Genomic_DNA"/>
</dbReference>
<dbReference type="Pfam" id="PF13335">
    <property type="entry name" value="Mg_chelatase_C"/>
    <property type="match status" value="1"/>
</dbReference>
<dbReference type="STRING" id="13035.Dacsa_0502"/>
<evidence type="ECO:0000259" key="5">
    <source>
        <dbReference type="SMART" id="SM00382"/>
    </source>
</evidence>
<dbReference type="PRINTS" id="PR01657">
    <property type="entry name" value="MCMFAMILY"/>
</dbReference>
<dbReference type="OrthoDB" id="9813147at2"/>
<dbReference type="PANTHER" id="PTHR32039:SF7">
    <property type="entry name" value="COMPETENCE PROTEIN COMM"/>
    <property type="match status" value="1"/>
</dbReference>
<organism evidence="6 7">
    <name type="scientific">Dactylococcopsis salina (strain PCC 8305)</name>
    <name type="common">Myxobactron salinum</name>
    <dbReference type="NCBI Taxonomy" id="13035"/>
    <lineage>
        <taxon>Bacteria</taxon>
        <taxon>Bacillati</taxon>
        <taxon>Cyanobacteriota</taxon>
        <taxon>Cyanophyceae</taxon>
        <taxon>Nodosilineales</taxon>
        <taxon>Cymatolegaceae</taxon>
        <taxon>Dactylococcopsis</taxon>
    </lineage>
</organism>
<gene>
    <name evidence="6" type="ORF">Dacsa_0502</name>
</gene>
<dbReference type="KEGG" id="dsl:Dacsa_0502"/>
<evidence type="ECO:0000256" key="2">
    <source>
        <dbReference type="ARBA" id="ARBA00006354"/>
    </source>
</evidence>
<dbReference type="InterPro" id="IPR003593">
    <property type="entry name" value="AAA+_ATPase"/>
</dbReference>
<evidence type="ECO:0000256" key="3">
    <source>
        <dbReference type="ARBA" id="ARBA00022741"/>
    </source>
</evidence>
<evidence type="ECO:0000313" key="7">
    <source>
        <dbReference type="Proteomes" id="UP000010482"/>
    </source>
</evidence>
<keyword evidence="3" id="KW-0547">Nucleotide-binding</keyword>
<dbReference type="RefSeq" id="WP_015228299.1">
    <property type="nucleotide sequence ID" value="NC_019780.1"/>
</dbReference>
<comment type="function">
    <text evidence="1">Involved in chlorophyll biosynthesis; introduces a magnesium ion into protoporphyrin IX to yield Mg-protoporphyrin IX.</text>
</comment>
<dbReference type="InterPro" id="IPR000523">
    <property type="entry name" value="Mg_chelatse_chII-like_cat_dom"/>
</dbReference>
<dbReference type="InterPro" id="IPR020568">
    <property type="entry name" value="Ribosomal_Su5_D2-typ_SF"/>
</dbReference>
<dbReference type="Pfam" id="PF01078">
    <property type="entry name" value="Mg_chelatase"/>
    <property type="match status" value="1"/>
</dbReference>
<keyword evidence="7" id="KW-1185">Reference proteome</keyword>
<name>K9YQT7_DACS8</name>
<dbReference type="GO" id="GO:0005524">
    <property type="term" value="F:ATP binding"/>
    <property type="evidence" value="ECO:0007669"/>
    <property type="project" value="UniProtKB-KW"/>
</dbReference>
<dbReference type="GO" id="GO:0003677">
    <property type="term" value="F:DNA binding"/>
    <property type="evidence" value="ECO:0007669"/>
    <property type="project" value="InterPro"/>
</dbReference>
<evidence type="ECO:0000256" key="1">
    <source>
        <dbReference type="ARBA" id="ARBA00003398"/>
    </source>
</evidence>
<dbReference type="NCBIfam" id="TIGR00368">
    <property type="entry name" value="YifB family Mg chelatase-like AAA ATPase"/>
    <property type="match status" value="1"/>
</dbReference>
<dbReference type="InterPro" id="IPR004482">
    <property type="entry name" value="Mg_chelat-rel"/>
</dbReference>
<dbReference type="Proteomes" id="UP000010482">
    <property type="component" value="Chromosome"/>
</dbReference>